<gene>
    <name evidence="1" type="ORF">SAMN05421771_0169</name>
</gene>
<dbReference type="AlphaFoldDB" id="A0A1I6L2T5"/>
<evidence type="ECO:0000313" key="2">
    <source>
        <dbReference type="Proteomes" id="UP000199024"/>
    </source>
</evidence>
<proteinExistence type="predicted"/>
<protein>
    <recommendedName>
        <fullName evidence="3">Signal transduction histidine kinase dimerisation/phosphoacceptor domain-containing protein</fullName>
    </recommendedName>
</protein>
<accession>A0A1I6L2T5</accession>
<sequence>MPESHTHETDKIPEDLAIEIRKLAHDLSNALEIIVQTSFLLSTTEMKEPGSDWLRMLDGGVQKALDINLALRAYIKEHTPR</sequence>
<dbReference type="OrthoDB" id="120823at2"/>
<evidence type="ECO:0008006" key="3">
    <source>
        <dbReference type="Google" id="ProtNLM"/>
    </source>
</evidence>
<name>A0A1I6L2T5_9BACT</name>
<evidence type="ECO:0000313" key="1">
    <source>
        <dbReference type="EMBL" id="SFR97747.1"/>
    </source>
</evidence>
<keyword evidence="2" id="KW-1185">Reference proteome</keyword>
<dbReference type="EMBL" id="FOZL01000001">
    <property type="protein sequence ID" value="SFR97747.1"/>
    <property type="molecule type" value="Genomic_DNA"/>
</dbReference>
<organism evidence="1 2">
    <name type="scientific">Granulicella pectinivorans</name>
    <dbReference type="NCBI Taxonomy" id="474950"/>
    <lineage>
        <taxon>Bacteria</taxon>
        <taxon>Pseudomonadati</taxon>
        <taxon>Acidobacteriota</taxon>
        <taxon>Terriglobia</taxon>
        <taxon>Terriglobales</taxon>
        <taxon>Acidobacteriaceae</taxon>
        <taxon>Granulicella</taxon>
    </lineage>
</organism>
<dbReference type="Proteomes" id="UP000199024">
    <property type="component" value="Unassembled WGS sequence"/>
</dbReference>
<dbReference type="RefSeq" id="WP_089841332.1">
    <property type="nucleotide sequence ID" value="NZ_FOZL01000001.1"/>
</dbReference>
<reference evidence="1 2" key="1">
    <citation type="submission" date="2016-10" db="EMBL/GenBank/DDBJ databases">
        <authorList>
            <person name="de Groot N.N."/>
        </authorList>
    </citation>
    <scope>NUCLEOTIDE SEQUENCE [LARGE SCALE GENOMIC DNA]</scope>
    <source>
        <strain evidence="1 2">DSM 21001</strain>
    </source>
</reference>